<dbReference type="AlphaFoldDB" id="A0A640T4R9"/>
<comment type="caution">
    <text evidence="2">The sequence shown here is derived from an EMBL/GenBank/DDBJ whole genome shotgun (WGS) entry which is preliminary data.</text>
</comment>
<proteinExistence type="predicted"/>
<evidence type="ECO:0000256" key="1">
    <source>
        <dbReference type="SAM" id="MobiDB-lite"/>
    </source>
</evidence>
<protein>
    <submittedName>
        <fullName evidence="2">Uncharacterized protein</fullName>
    </submittedName>
</protein>
<name>A0A640T4R9_9ACTN</name>
<organism evidence="2 3">
    <name type="scientific">Streptomyces glebosus</name>
    <dbReference type="NCBI Taxonomy" id="249580"/>
    <lineage>
        <taxon>Bacteria</taxon>
        <taxon>Bacillati</taxon>
        <taxon>Actinomycetota</taxon>
        <taxon>Actinomycetes</taxon>
        <taxon>Kitasatosporales</taxon>
        <taxon>Streptomycetaceae</taxon>
        <taxon>Streptomyces</taxon>
    </lineage>
</organism>
<feature type="region of interest" description="Disordered" evidence="1">
    <location>
        <begin position="37"/>
        <end position="71"/>
    </location>
</feature>
<sequence length="88" mass="9388">MGERQQRQQDVVLPVPDLRRVPFEVLQELAARLDHTLGGAGRAGGPHDQAVGELAPGVDGQPLTRDLPAGGGHQQLVEVHGFLVAVER</sequence>
<gene>
    <name evidence="2" type="ORF">Sgleb_67500</name>
</gene>
<reference evidence="2 3" key="1">
    <citation type="submission" date="2019-12" db="EMBL/GenBank/DDBJ databases">
        <title>Whole genome shotgun sequence of Streptomyces hygroscopicus subsp. glebosus NBRC 13786.</title>
        <authorList>
            <person name="Ichikawa N."/>
            <person name="Kimura A."/>
            <person name="Kitahashi Y."/>
            <person name="Komaki H."/>
            <person name="Tamura T."/>
        </authorList>
    </citation>
    <scope>NUCLEOTIDE SEQUENCE [LARGE SCALE GENOMIC DNA]</scope>
    <source>
        <strain evidence="2 3">NBRC 13786</strain>
    </source>
</reference>
<keyword evidence="3" id="KW-1185">Reference proteome</keyword>
<dbReference type="EMBL" id="BLIO01000001">
    <property type="protein sequence ID" value="GFE18703.1"/>
    <property type="molecule type" value="Genomic_DNA"/>
</dbReference>
<accession>A0A640T4R9</accession>
<dbReference type="Proteomes" id="UP000430079">
    <property type="component" value="Unassembled WGS sequence"/>
</dbReference>
<evidence type="ECO:0000313" key="3">
    <source>
        <dbReference type="Proteomes" id="UP000430079"/>
    </source>
</evidence>
<evidence type="ECO:0000313" key="2">
    <source>
        <dbReference type="EMBL" id="GFE18703.1"/>
    </source>
</evidence>